<comment type="caution">
    <text evidence="3">The sequence shown here is derived from an EMBL/GenBank/DDBJ whole genome shotgun (WGS) entry which is preliminary data.</text>
</comment>
<keyword evidence="2" id="KW-1133">Transmembrane helix</keyword>
<evidence type="ECO:0000313" key="4">
    <source>
        <dbReference type="Proteomes" id="UP001595699"/>
    </source>
</evidence>
<gene>
    <name evidence="3" type="ORF">ACFOUW_32685</name>
</gene>
<evidence type="ECO:0000256" key="2">
    <source>
        <dbReference type="SAM" id="Phobius"/>
    </source>
</evidence>
<protein>
    <submittedName>
        <fullName evidence="3">Class F sortase</fullName>
    </submittedName>
</protein>
<evidence type="ECO:0000256" key="1">
    <source>
        <dbReference type="ARBA" id="ARBA00022801"/>
    </source>
</evidence>
<keyword evidence="2" id="KW-0812">Transmembrane</keyword>
<dbReference type="SUPFAM" id="SSF63817">
    <property type="entry name" value="Sortase"/>
    <property type="match status" value="1"/>
</dbReference>
<dbReference type="Gene3D" id="2.40.260.10">
    <property type="entry name" value="Sortase"/>
    <property type="match status" value="1"/>
</dbReference>
<evidence type="ECO:0000313" key="3">
    <source>
        <dbReference type="EMBL" id="MFC3765631.1"/>
    </source>
</evidence>
<keyword evidence="4" id="KW-1185">Reference proteome</keyword>
<name>A0ABV7YKC9_9ACTN</name>
<proteinExistence type="predicted"/>
<feature type="transmembrane region" description="Helical" evidence="2">
    <location>
        <begin position="12"/>
        <end position="31"/>
    </location>
</feature>
<dbReference type="InterPro" id="IPR005754">
    <property type="entry name" value="Sortase"/>
</dbReference>
<dbReference type="Pfam" id="PF04203">
    <property type="entry name" value="Sortase"/>
    <property type="match status" value="1"/>
</dbReference>
<dbReference type="EMBL" id="JBHRZH010000041">
    <property type="protein sequence ID" value="MFC3765631.1"/>
    <property type="molecule type" value="Genomic_DNA"/>
</dbReference>
<reference evidence="4" key="1">
    <citation type="journal article" date="2019" name="Int. J. Syst. Evol. Microbiol.">
        <title>The Global Catalogue of Microorganisms (GCM) 10K type strain sequencing project: providing services to taxonomists for standard genome sequencing and annotation.</title>
        <authorList>
            <consortium name="The Broad Institute Genomics Platform"/>
            <consortium name="The Broad Institute Genome Sequencing Center for Infectious Disease"/>
            <person name="Wu L."/>
            <person name="Ma J."/>
        </authorList>
    </citation>
    <scope>NUCLEOTIDE SEQUENCE [LARGE SCALE GENOMIC DNA]</scope>
    <source>
        <strain evidence="4">CGMCC 4.7241</strain>
    </source>
</reference>
<dbReference type="CDD" id="cd05829">
    <property type="entry name" value="Sortase_F"/>
    <property type="match status" value="1"/>
</dbReference>
<dbReference type="Proteomes" id="UP001595699">
    <property type="component" value="Unassembled WGS sequence"/>
</dbReference>
<dbReference type="RefSeq" id="WP_307782306.1">
    <property type="nucleotide sequence ID" value="NZ_JAFBCM010000001.1"/>
</dbReference>
<dbReference type="InterPro" id="IPR042001">
    <property type="entry name" value="Sortase_F"/>
</dbReference>
<sequence length="209" mass="22088">MASEDSGNVVKNVGTLVGVLLFVGLVAWGPFGVGEIVTRAVAPKPAPTVSVPTLQPSSPQELVIPRLKVKARVVSVELRGDLTLQPPRSPSLVGWWTGSARPGTSRGGTVIAGHTVHTGGGALDSLPTLRVGDRVDVRTKVGTMRYRVDEVVTYHKDQVAREASEIFGQDRSARLVVVTCDEWDGSSYLSNVVAYATPVQAIPVAKKAA</sequence>
<keyword evidence="1" id="KW-0378">Hydrolase</keyword>
<organism evidence="3 4">
    <name type="scientific">Tenggerimyces flavus</name>
    <dbReference type="NCBI Taxonomy" id="1708749"/>
    <lineage>
        <taxon>Bacteria</taxon>
        <taxon>Bacillati</taxon>
        <taxon>Actinomycetota</taxon>
        <taxon>Actinomycetes</taxon>
        <taxon>Propionibacteriales</taxon>
        <taxon>Nocardioidaceae</taxon>
        <taxon>Tenggerimyces</taxon>
    </lineage>
</organism>
<accession>A0ABV7YKC9</accession>
<keyword evidence="2" id="KW-0472">Membrane</keyword>
<dbReference type="InterPro" id="IPR023365">
    <property type="entry name" value="Sortase_dom-sf"/>
</dbReference>